<proteinExistence type="predicted"/>
<dbReference type="EMBL" id="MN739801">
    <property type="protein sequence ID" value="QHT26727.1"/>
    <property type="molecule type" value="Genomic_DNA"/>
</dbReference>
<organism evidence="1">
    <name type="scientific">viral metagenome</name>
    <dbReference type="NCBI Taxonomy" id="1070528"/>
    <lineage>
        <taxon>unclassified sequences</taxon>
        <taxon>metagenomes</taxon>
        <taxon>organismal metagenomes</taxon>
    </lineage>
</organism>
<sequence>MIYKQINDVEIINDQHDSNVKTLKKHLLGMPNGVDFNSTFLNEHYDYILDIPYSPCKNLINKHQKLNINIKKKYIFLGKRIIKKEIIN</sequence>
<evidence type="ECO:0000313" key="1">
    <source>
        <dbReference type="EMBL" id="QHT26727.1"/>
    </source>
</evidence>
<accession>A0A6C0EC31</accession>
<name>A0A6C0EC31_9ZZZZ</name>
<reference evidence="1" key="1">
    <citation type="journal article" date="2020" name="Nature">
        <title>Giant virus diversity and host interactions through global metagenomics.</title>
        <authorList>
            <person name="Schulz F."/>
            <person name="Roux S."/>
            <person name="Paez-Espino D."/>
            <person name="Jungbluth S."/>
            <person name="Walsh D.A."/>
            <person name="Denef V.J."/>
            <person name="McMahon K.D."/>
            <person name="Konstantinidis K.T."/>
            <person name="Eloe-Fadrosh E.A."/>
            <person name="Kyrpides N.C."/>
            <person name="Woyke T."/>
        </authorList>
    </citation>
    <scope>NUCLEOTIDE SEQUENCE</scope>
    <source>
        <strain evidence="1">GVMAG-M-3300023179-2</strain>
    </source>
</reference>
<dbReference type="AlphaFoldDB" id="A0A6C0EC31"/>
<protein>
    <submittedName>
        <fullName evidence="1">Uncharacterized protein</fullName>
    </submittedName>
</protein>